<sequence>MKGKTLGLLAGSTLAIATVSLIAVVGSSPAPGTPASPAPETSNSRPAAPASSPVLREVDGGPDYYGKFTNSLPTDPSFFPIGVWLESVLDRGNTAMDAAAGLNTYVELTGNSDVQLIKDAGMYALPTFKHDAAAGFVLSDEVDMWAGPGDARWTGKYPGEGAPCFPAGTPCGYTIQKERRATAPQGALLYSNYGKGVTFWESDEEAHGFIRGVQDVVSADNYWFTDPNICGKGEGGAIIGYTRDLTLEECRLAANYGWTIDRLRKLQDPGSGIPVWAFVENGHPSGDVPNTTTITGPELRAAVWSSLIHGARGIIYFNHNFGGECVTQHVIRDCGRNIVPTLTAVNHQITTLAPVLNAPFLDGATTAAGPVDVTTKLHDGKVYVFAGANKNTGGPASFRLQCGGSTAVVIDENRTIPVVEGTFTDTFADGNAVHLYRIEGGGSCGF</sequence>
<protein>
    <submittedName>
        <fullName evidence="3">Uncharacterized protein</fullName>
    </submittedName>
</protein>
<reference evidence="3 4" key="1">
    <citation type="journal article" date="2024" name="Appl. Microbiol. Biotechnol.">
        <title>Biosynthetic gene clusters with biotechnological applications in novel Antarctic isolates from Actinomycetota.</title>
        <authorList>
            <person name="Bruna P."/>
            <person name="Nunez-Montero K."/>
            <person name="Contreras M.J."/>
            <person name="Leal K."/>
            <person name="Garcia M."/>
            <person name="Abanto M."/>
            <person name="Barrientos L."/>
        </authorList>
    </citation>
    <scope>NUCLEOTIDE SEQUENCE [LARGE SCALE GENOMIC DNA]</scope>
    <source>
        <strain evidence="3 4">Se16.17</strain>
    </source>
</reference>
<dbReference type="Gene3D" id="3.20.20.80">
    <property type="entry name" value="Glycosidases"/>
    <property type="match status" value="1"/>
</dbReference>
<comment type="caution">
    <text evidence="3">The sequence shown here is derived from an EMBL/GenBank/DDBJ whole genome shotgun (WGS) entry which is preliminary data.</text>
</comment>
<keyword evidence="2" id="KW-0732">Signal</keyword>
<dbReference type="RefSeq" id="WP_026540689.1">
    <property type="nucleotide sequence ID" value="NZ_JBBMFV010000004.1"/>
</dbReference>
<accession>A0ABV0GWP0</accession>
<organism evidence="3 4">
    <name type="scientific">Paenarthrobacter nicotinovorans</name>
    <name type="common">Arthrobacter nicotinovorans</name>
    <dbReference type="NCBI Taxonomy" id="29320"/>
    <lineage>
        <taxon>Bacteria</taxon>
        <taxon>Bacillati</taxon>
        <taxon>Actinomycetota</taxon>
        <taxon>Actinomycetes</taxon>
        <taxon>Micrococcales</taxon>
        <taxon>Micrococcaceae</taxon>
        <taxon>Paenarthrobacter</taxon>
    </lineage>
</organism>
<dbReference type="EMBL" id="JBBMFV010000004">
    <property type="protein sequence ID" value="MEO3943009.1"/>
    <property type="molecule type" value="Genomic_DNA"/>
</dbReference>
<feature type="chain" id="PRO_5047182323" evidence="2">
    <location>
        <begin position="24"/>
        <end position="446"/>
    </location>
</feature>
<feature type="compositionally biased region" description="Low complexity" evidence="1">
    <location>
        <begin position="38"/>
        <end position="53"/>
    </location>
</feature>
<evidence type="ECO:0000313" key="4">
    <source>
        <dbReference type="Proteomes" id="UP001448614"/>
    </source>
</evidence>
<feature type="signal peptide" evidence="2">
    <location>
        <begin position="1"/>
        <end position="23"/>
    </location>
</feature>
<evidence type="ECO:0000256" key="1">
    <source>
        <dbReference type="SAM" id="MobiDB-lite"/>
    </source>
</evidence>
<proteinExistence type="predicted"/>
<evidence type="ECO:0000256" key="2">
    <source>
        <dbReference type="SAM" id="SignalP"/>
    </source>
</evidence>
<evidence type="ECO:0000313" key="3">
    <source>
        <dbReference type="EMBL" id="MEO3943009.1"/>
    </source>
</evidence>
<dbReference type="Proteomes" id="UP001448614">
    <property type="component" value="Unassembled WGS sequence"/>
</dbReference>
<gene>
    <name evidence="3" type="ORF">V3C41_18220</name>
</gene>
<keyword evidence="4" id="KW-1185">Reference proteome</keyword>
<feature type="region of interest" description="Disordered" evidence="1">
    <location>
        <begin position="30"/>
        <end position="56"/>
    </location>
</feature>
<name>A0ABV0GWP0_PAENI</name>